<protein>
    <recommendedName>
        <fullName evidence="1">Heterokaryon incompatibility domain-containing protein</fullName>
    </recommendedName>
</protein>
<dbReference type="PANTHER" id="PTHR39596">
    <property type="match status" value="1"/>
</dbReference>
<dbReference type="OrthoDB" id="2426273at2759"/>
<dbReference type="HOGENOM" id="CLU_009388_3_0_1"/>
<reference evidence="3" key="2">
    <citation type="submission" date="2015-01" db="EMBL/GenBank/DDBJ databases">
        <title>Evolutionary Origins and Diversification of the Mycorrhizal Mutualists.</title>
        <authorList>
            <consortium name="DOE Joint Genome Institute"/>
            <consortium name="Mycorrhizal Genomics Consortium"/>
            <person name="Kohler A."/>
            <person name="Kuo A."/>
            <person name="Nagy L.G."/>
            <person name="Floudas D."/>
            <person name="Copeland A."/>
            <person name="Barry K.W."/>
            <person name="Cichocki N."/>
            <person name="Veneault-Fourrey C."/>
            <person name="LaButti K."/>
            <person name="Lindquist E.A."/>
            <person name="Lipzen A."/>
            <person name="Lundell T."/>
            <person name="Morin E."/>
            <person name="Murat C."/>
            <person name="Riley R."/>
            <person name="Ohm R."/>
            <person name="Sun H."/>
            <person name="Tunlid A."/>
            <person name="Henrissat B."/>
            <person name="Grigoriev I.V."/>
            <person name="Hibbett D.S."/>
            <person name="Martin F."/>
        </authorList>
    </citation>
    <scope>NUCLEOTIDE SEQUENCE [LARGE SCALE GENOMIC DNA]</scope>
    <source>
        <strain evidence="3">Zn</strain>
    </source>
</reference>
<dbReference type="STRING" id="913774.A0A0C3E2Y2"/>
<dbReference type="InParanoid" id="A0A0C3E2Y2"/>
<evidence type="ECO:0000313" key="3">
    <source>
        <dbReference type="Proteomes" id="UP000054321"/>
    </source>
</evidence>
<name>A0A0C3E2Y2_OIDMZ</name>
<organism evidence="2 3">
    <name type="scientific">Oidiodendron maius (strain Zn)</name>
    <dbReference type="NCBI Taxonomy" id="913774"/>
    <lineage>
        <taxon>Eukaryota</taxon>
        <taxon>Fungi</taxon>
        <taxon>Dikarya</taxon>
        <taxon>Ascomycota</taxon>
        <taxon>Pezizomycotina</taxon>
        <taxon>Leotiomycetes</taxon>
        <taxon>Leotiomycetes incertae sedis</taxon>
        <taxon>Myxotrichaceae</taxon>
        <taxon>Oidiodendron</taxon>
    </lineage>
</organism>
<gene>
    <name evidence="2" type="ORF">OIDMADRAFT_175455</name>
</gene>
<dbReference type="EMBL" id="KN832870">
    <property type="protein sequence ID" value="KIN08693.1"/>
    <property type="molecule type" value="Genomic_DNA"/>
</dbReference>
<sequence>MEFSLSPFYQGKSSSVRRVPYLCKERYDGSSWASYPSRQGRAVFSLTEGVAFNQIEAIHFMRVNTISLAEQESFLQTWLYFGLIAEFLGANSTFNSSDSDLVDNNSLSISPTVMSAKDIFDIIYDTVLVQDGESMFVVLDDAGLQKFVDITVSSMPKEPEAQMARYLHLNRCLAHAQVILITAPKDVSHNIRFSIAAVGEVFMSFIIISLGPRNDPKVTARPWANHYLDDEVNLSMIQNGWCPSDISRCMSLFSSFQSLNVINKMDKSLPPREHTSCTDFVCHAYQINMDKYQVGHLGDGCECGETLVVDSEELTRILFQGDQIPLLRIVGGLQDMTIELVESTSDSKYIAISHVWADGLGNPFANALHRCKLLHLRELVAAVAEKTNLEQDSRDISATLIWIDTLCCPASDGEGKRKGIEKIYNVYEKAEHVLVLDSCLMSYAAEPQDISERALRIFTSPWMRRLWTLQEGALAKSLYFQFADGAVSLQSLYTAFTQSMSRSLQHRCVGVDVIQEFFNITGFFHAALDHTLKSMPQNMAYLDRSLKFRGVSVPTDEPLCIGALMRLDLRAIINVERKEDRMQMMWTLLAKKIGGLPAQVIFMEEHKIDAIGWRWAPSSLIQVEKGLLNPGSRGFRWAESQLGMPTERGFRVRYPGYCITLEQYDDDRPRNPWPGLSRISESYAQFRDAQTGQWYCIVDKKHALMVQSWTNEQEEEYNKLHLFPLHDLADTNHSLILMSSSTIDAMFVSPNSGTFKEPTENGALHIKTERHIMVSPFGALDGYLSDTIQKLALRLREDKLTDAHLDIFHRLKSNNSSEALDKMHEDEDFKASLQALKQKMKDMITEVITEDKKFVQAVLATLGESSLANVWVLIQNYFRHGYIGTKLSADQVWFVD</sequence>
<dbReference type="PANTHER" id="PTHR39596:SF3">
    <property type="entry name" value="HETEROKARYON INCOMPATIBILITY DOMAIN-CONTAINING PROTEIN"/>
    <property type="match status" value="1"/>
</dbReference>
<evidence type="ECO:0000313" key="2">
    <source>
        <dbReference type="EMBL" id="KIN08693.1"/>
    </source>
</evidence>
<dbReference type="AlphaFoldDB" id="A0A0C3E2Y2"/>
<dbReference type="InterPro" id="IPR010730">
    <property type="entry name" value="HET"/>
</dbReference>
<proteinExistence type="predicted"/>
<reference evidence="2 3" key="1">
    <citation type="submission" date="2014-04" db="EMBL/GenBank/DDBJ databases">
        <authorList>
            <consortium name="DOE Joint Genome Institute"/>
            <person name="Kuo A."/>
            <person name="Martino E."/>
            <person name="Perotto S."/>
            <person name="Kohler A."/>
            <person name="Nagy L.G."/>
            <person name="Floudas D."/>
            <person name="Copeland A."/>
            <person name="Barry K.W."/>
            <person name="Cichocki N."/>
            <person name="Veneault-Fourrey C."/>
            <person name="LaButti K."/>
            <person name="Lindquist E.A."/>
            <person name="Lipzen A."/>
            <person name="Lundell T."/>
            <person name="Morin E."/>
            <person name="Murat C."/>
            <person name="Sun H."/>
            <person name="Tunlid A."/>
            <person name="Henrissat B."/>
            <person name="Grigoriev I.V."/>
            <person name="Hibbett D.S."/>
            <person name="Martin F."/>
            <person name="Nordberg H.P."/>
            <person name="Cantor M.N."/>
            <person name="Hua S.X."/>
        </authorList>
    </citation>
    <scope>NUCLEOTIDE SEQUENCE [LARGE SCALE GENOMIC DNA]</scope>
    <source>
        <strain evidence="2 3">Zn</strain>
    </source>
</reference>
<feature type="domain" description="Heterokaryon incompatibility" evidence="1">
    <location>
        <begin position="349"/>
        <end position="436"/>
    </location>
</feature>
<accession>A0A0C3E2Y2</accession>
<keyword evidence="3" id="KW-1185">Reference proteome</keyword>
<dbReference type="Pfam" id="PF06985">
    <property type="entry name" value="HET"/>
    <property type="match status" value="1"/>
</dbReference>
<dbReference type="Proteomes" id="UP000054321">
    <property type="component" value="Unassembled WGS sequence"/>
</dbReference>
<evidence type="ECO:0000259" key="1">
    <source>
        <dbReference type="Pfam" id="PF06985"/>
    </source>
</evidence>